<evidence type="ECO:0000313" key="1">
    <source>
        <dbReference type="EMBL" id="KAF5352254.1"/>
    </source>
</evidence>
<accession>A0A8H5D369</accession>
<dbReference type="OrthoDB" id="3229878at2759"/>
<dbReference type="Proteomes" id="UP000518752">
    <property type="component" value="Unassembled WGS sequence"/>
</dbReference>
<name>A0A8H5D369_9AGAR</name>
<sequence length="525" mass="60086">MGIPGIIIYRYHGFFFSRNIVYDPEPSGVNIEVDELPWPGDARGFECYVKHQTQHLQEYLDDYKNHGCDSGYDCIAKRPPWNFDGEKMYEIDLDNNVFYVDGEPKFNLKFMPKGKRFVSLAALDEFRSRLPEVPSKYCYMLPVPPSPSPKTLELYREIVVSVSSTDQVLDISSNMTATERLRTKWMEVYLKGARRYFSGSLALGPKRDFAKLRMRLPRIISAACRPLILNPAAPDDLHLSQEKEWTLSVDSGFCVLVSQRLDRKSQLQTAVVKLVRDVWRQTKRLENPPCPVLYGAIISPSQVSIVRVETVKNDEGVEIATVKHTPALQFNRDPSLSARGNTDNTPGLEALARFGHMVRERSLREELVAKNHKLHQLNSSTRFSDIPLEICQLIASHLGPYDLPKIAVLSCSFAEASVGLLLRPYFAPRMPTSCHPTDDCQWYRAEPVTVDYQHSDSDNRPFRNRFVVSNLQESKRMRLDFIAPDFIYQGKADEFYIWDIRQFFATAIGTFVSSASYREDRMAVV</sequence>
<reference evidence="1 2" key="1">
    <citation type="journal article" date="2020" name="ISME J.">
        <title>Uncovering the hidden diversity of litter-decomposition mechanisms in mushroom-forming fungi.</title>
        <authorList>
            <person name="Floudas D."/>
            <person name="Bentzer J."/>
            <person name="Ahren D."/>
            <person name="Johansson T."/>
            <person name="Persson P."/>
            <person name="Tunlid A."/>
        </authorList>
    </citation>
    <scope>NUCLEOTIDE SEQUENCE [LARGE SCALE GENOMIC DNA]</scope>
    <source>
        <strain evidence="1 2">CBS 406.79</strain>
    </source>
</reference>
<dbReference type="EMBL" id="JAACJN010000277">
    <property type="protein sequence ID" value="KAF5352254.1"/>
    <property type="molecule type" value="Genomic_DNA"/>
</dbReference>
<organism evidence="1 2">
    <name type="scientific">Collybiopsis confluens</name>
    <dbReference type="NCBI Taxonomy" id="2823264"/>
    <lineage>
        <taxon>Eukaryota</taxon>
        <taxon>Fungi</taxon>
        <taxon>Dikarya</taxon>
        <taxon>Basidiomycota</taxon>
        <taxon>Agaricomycotina</taxon>
        <taxon>Agaricomycetes</taxon>
        <taxon>Agaricomycetidae</taxon>
        <taxon>Agaricales</taxon>
        <taxon>Marasmiineae</taxon>
        <taxon>Omphalotaceae</taxon>
        <taxon>Collybiopsis</taxon>
    </lineage>
</organism>
<dbReference type="AlphaFoldDB" id="A0A8H5D369"/>
<protein>
    <recommendedName>
        <fullName evidence="3">F-box domain-containing protein</fullName>
    </recommendedName>
</protein>
<proteinExistence type="predicted"/>
<evidence type="ECO:0008006" key="3">
    <source>
        <dbReference type="Google" id="ProtNLM"/>
    </source>
</evidence>
<comment type="caution">
    <text evidence="1">The sequence shown here is derived from an EMBL/GenBank/DDBJ whole genome shotgun (WGS) entry which is preliminary data.</text>
</comment>
<gene>
    <name evidence="1" type="ORF">D9757_012515</name>
</gene>
<keyword evidence="2" id="KW-1185">Reference proteome</keyword>
<evidence type="ECO:0000313" key="2">
    <source>
        <dbReference type="Proteomes" id="UP000518752"/>
    </source>
</evidence>